<gene>
    <name evidence="2" type="ORF">IU459_36410</name>
</gene>
<accession>A0ABS0D290</accession>
<dbReference type="NCBIfam" id="NF033540">
    <property type="entry name" value="transpos_IS701"/>
    <property type="match status" value="1"/>
</dbReference>
<dbReference type="Pfam" id="PF13546">
    <property type="entry name" value="DDE_5"/>
    <property type="match status" value="1"/>
</dbReference>
<feature type="domain" description="Transposase IS701-like DDE" evidence="1">
    <location>
        <begin position="26"/>
        <end position="235"/>
    </location>
</feature>
<sequence length="438" mass="48371">MSAGEGVDGGRWRRAFEDLSVGIGSRFARAETRHTAVKMLAGMVSELPNKNCWTLAEHAGDRGPGRRQHLLSAAVVDDDGLRDDLRDYVIEHLGDADATLVVDETGDLKKGVHTVGVQRQYTGTAGRIENSQVAVYLTYATRAGHAFVDRALYLPKSLTSDPDRCEQAGVPAGMRFATKPVLAKQLIIDALDAGVPARWVTGDEVYGGDPKLRAELESRGTGYVFAVSCDHRVTTATGRVRVDGLAATLPKRAWQALSAGDGVKGPRVYDWAWIEIGPDTCDAAPARRWLMIRRNQRTGELAYHRCGAPGPVTLATLVKVAGRRWSTEENFQTAKTLTGLDQHQVRGWRSWHRWTLLAMLAHAFLTVLAVTEQALGPAPSDRIPFTRNEIRHLFAVLVVKPACAVIDRLHWSRWRRRHQHRARVGHYRRRGAAITVPG</sequence>
<evidence type="ECO:0000313" key="3">
    <source>
        <dbReference type="Proteomes" id="UP000702209"/>
    </source>
</evidence>
<dbReference type="SUPFAM" id="SSF53098">
    <property type="entry name" value="Ribonuclease H-like"/>
    <property type="match status" value="1"/>
</dbReference>
<reference evidence="2 3" key="1">
    <citation type="submission" date="2020-10" db="EMBL/GenBank/DDBJ databases">
        <title>Identification of Nocardia species via Next-generation sequencing and recognition of intraspecies genetic diversity.</title>
        <authorList>
            <person name="Li P."/>
            <person name="Li P."/>
            <person name="Lu B."/>
        </authorList>
    </citation>
    <scope>NUCLEOTIDE SEQUENCE [LARGE SCALE GENOMIC DNA]</scope>
    <source>
        <strain evidence="2 3">BJ06-0157</strain>
    </source>
</reference>
<evidence type="ECO:0000259" key="1">
    <source>
        <dbReference type="Pfam" id="PF13546"/>
    </source>
</evidence>
<dbReference type="InterPro" id="IPR038721">
    <property type="entry name" value="IS701-like_DDE_dom"/>
</dbReference>
<protein>
    <submittedName>
        <fullName evidence="2">IS701 family transposase</fullName>
    </submittedName>
</protein>
<dbReference type="InterPro" id="IPR012337">
    <property type="entry name" value="RNaseH-like_sf"/>
</dbReference>
<organism evidence="2 3">
    <name type="scientific">Nocardia amamiensis</name>
    <dbReference type="NCBI Taxonomy" id="404578"/>
    <lineage>
        <taxon>Bacteria</taxon>
        <taxon>Bacillati</taxon>
        <taxon>Actinomycetota</taxon>
        <taxon>Actinomycetes</taxon>
        <taxon>Mycobacteriales</taxon>
        <taxon>Nocardiaceae</taxon>
        <taxon>Nocardia</taxon>
    </lineage>
</organism>
<evidence type="ECO:0000313" key="2">
    <source>
        <dbReference type="EMBL" id="MBF6302956.1"/>
    </source>
</evidence>
<dbReference type="PANTHER" id="PTHR33627">
    <property type="entry name" value="TRANSPOSASE"/>
    <property type="match status" value="1"/>
</dbReference>
<dbReference type="PANTHER" id="PTHR33627:SF1">
    <property type="entry name" value="TRANSPOSASE"/>
    <property type="match status" value="1"/>
</dbReference>
<comment type="caution">
    <text evidence="2">The sequence shown here is derived from an EMBL/GenBank/DDBJ whole genome shotgun (WGS) entry which is preliminary data.</text>
</comment>
<dbReference type="EMBL" id="JADLQX010000086">
    <property type="protein sequence ID" value="MBF6302956.1"/>
    <property type="molecule type" value="Genomic_DNA"/>
</dbReference>
<name>A0ABS0D290_9NOCA</name>
<dbReference type="Proteomes" id="UP000702209">
    <property type="component" value="Unassembled WGS sequence"/>
</dbReference>
<dbReference type="InterPro" id="IPR039365">
    <property type="entry name" value="IS701-like"/>
</dbReference>
<proteinExistence type="predicted"/>
<keyword evidence="3" id="KW-1185">Reference proteome</keyword>